<sequence>MRVLARKLRRDLVRSGSQFASVLLMSALSVTVYAGLEGAWRGMQVEIDSFAAENRLPDAWVSAVATTEADLAAFAALPGVTEASRVSTFSLAHPAADGTLLTTTLDDGAVDVPLVTAGDAVSAEGGGIWLDDGYARANGVAVGDTIELSRAGASADVAVRGLVLVPDALALTEPGMIAPEPGRYASALMSAATAEALGVTPAGDLIRVIGDAEEVRGSAPGILGDRYLGFADRGSNQGIAPVYDRIEQIRGLAVLFSALFVLVALLAMSTSVRRLVDLQRTEIATLGALGMSRRVIGLSYAGIAAMVVGVGVLLGAAVAPVLSLYVLETQRGSFALPQWRIAYSWTSVALAAGLVLVCSAGAWAVAARACRLTPAEGMRPPAEHSHRMILERLPRLWSRIGFGERWALRDAAGNPVRIAVGVVAAAGCMMLLVAGFGIPESLSHQVQRGYGDQYRYAETIQVVPGSTPEQLGALAAEAGEGQWIQQRPIRVAGADAAEYVLTVLGPGELYVLRDASDRVLDLAEGAAVTARVQEATGAGAGSVLALEVGGAGSVDVTVAAVADVSQPQGVLISEADWVAAGGVFSPTAYLTAAPIDGELASPAAGSRLALAEQRENAESVVAALTGVFTLMKVLAILLVVVSLYNLGALGFSERERSYATLRVLGSRHGELRTLALTENAITAVIGWLAGIPAGLWFLGRYTDLFSDDRAVYPPYVTLGSLGAASAITLGFAFTATLLLTRRVRRIDMASALKAVE</sequence>
<dbReference type="PANTHER" id="PTHR30287">
    <property type="entry name" value="MEMBRANE COMPONENT OF PREDICTED ABC SUPERFAMILY METABOLITE UPTAKE TRANSPORTER"/>
    <property type="match status" value="1"/>
</dbReference>
<feature type="domain" description="ABC3 transporter permease C-terminal" evidence="7">
    <location>
        <begin position="633"/>
        <end position="747"/>
    </location>
</feature>
<dbReference type="OrthoDB" id="5137249at2"/>
<organism evidence="8 9">
    <name type="scientific">Rathayibacter oskolensis</name>
    <dbReference type="NCBI Taxonomy" id="1891671"/>
    <lineage>
        <taxon>Bacteria</taxon>
        <taxon>Bacillati</taxon>
        <taxon>Actinomycetota</taxon>
        <taxon>Actinomycetes</taxon>
        <taxon>Micrococcales</taxon>
        <taxon>Microbacteriaceae</taxon>
        <taxon>Rathayibacter</taxon>
    </lineage>
</organism>
<feature type="transmembrane region" description="Helical" evidence="6">
    <location>
        <begin position="718"/>
        <end position="739"/>
    </location>
</feature>
<evidence type="ECO:0000256" key="6">
    <source>
        <dbReference type="SAM" id="Phobius"/>
    </source>
</evidence>
<evidence type="ECO:0000313" key="9">
    <source>
        <dbReference type="Proteomes" id="UP000193711"/>
    </source>
</evidence>
<evidence type="ECO:0000256" key="5">
    <source>
        <dbReference type="ARBA" id="ARBA00023136"/>
    </source>
</evidence>
<feature type="transmembrane region" description="Helical" evidence="6">
    <location>
        <begin position="297"/>
        <end position="322"/>
    </location>
</feature>
<keyword evidence="5 6" id="KW-0472">Membrane</keyword>
<proteinExistence type="predicted"/>
<feature type="transmembrane region" description="Helical" evidence="6">
    <location>
        <begin position="620"/>
        <end position="646"/>
    </location>
</feature>
<feature type="transmembrane region" description="Helical" evidence="6">
    <location>
        <begin position="680"/>
        <end position="698"/>
    </location>
</feature>
<reference evidence="9" key="1">
    <citation type="submission" date="2017-04" db="EMBL/GenBank/DDBJ databases">
        <authorList>
            <person name="Varghese N."/>
            <person name="Submissions S."/>
        </authorList>
    </citation>
    <scope>NUCLEOTIDE SEQUENCE [LARGE SCALE GENOMIC DNA]</scope>
    <source>
        <strain evidence="9">VKM Ac-2121</strain>
    </source>
</reference>
<dbReference type="GO" id="GO:0005886">
    <property type="term" value="C:plasma membrane"/>
    <property type="evidence" value="ECO:0007669"/>
    <property type="project" value="UniProtKB-SubCell"/>
</dbReference>
<evidence type="ECO:0000256" key="2">
    <source>
        <dbReference type="ARBA" id="ARBA00022475"/>
    </source>
</evidence>
<feature type="transmembrane region" description="Helical" evidence="6">
    <location>
        <begin position="252"/>
        <end position="276"/>
    </location>
</feature>
<dbReference type="STRING" id="1891671.SAMN06295885_3028"/>
<evidence type="ECO:0000256" key="1">
    <source>
        <dbReference type="ARBA" id="ARBA00004651"/>
    </source>
</evidence>
<feature type="domain" description="ABC3 transporter permease C-terminal" evidence="7">
    <location>
        <begin position="255"/>
        <end position="369"/>
    </location>
</feature>
<protein>
    <submittedName>
        <fullName evidence="8">Putative ABC transport system permease protein</fullName>
    </submittedName>
</protein>
<dbReference type="InterPro" id="IPR003838">
    <property type="entry name" value="ABC3_permease_C"/>
</dbReference>
<keyword evidence="9" id="KW-1185">Reference proteome</keyword>
<dbReference type="PANTHER" id="PTHR30287:SF1">
    <property type="entry name" value="INNER MEMBRANE PROTEIN"/>
    <property type="match status" value="1"/>
</dbReference>
<gene>
    <name evidence="8" type="ORF">SAMN06295885_3028</name>
</gene>
<dbReference type="InterPro" id="IPR038766">
    <property type="entry name" value="Membrane_comp_ABC_pdt"/>
</dbReference>
<dbReference type="RefSeq" id="WP_085477458.1">
    <property type="nucleotide sequence ID" value="NZ_FXBM01000003.1"/>
</dbReference>
<name>A0A1X7PC83_9MICO</name>
<keyword evidence="2" id="KW-1003">Cell membrane</keyword>
<accession>A0A1X7PC83</accession>
<evidence type="ECO:0000256" key="3">
    <source>
        <dbReference type="ARBA" id="ARBA00022692"/>
    </source>
</evidence>
<evidence type="ECO:0000259" key="7">
    <source>
        <dbReference type="Pfam" id="PF02687"/>
    </source>
</evidence>
<keyword evidence="4 6" id="KW-1133">Transmembrane helix</keyword>
<evidence type="ECO:0000313" key="8">
    <source>
        <dbReference type="EMBL" id="SMH48308.1"/>
    </source>
</evidence>
<dbReference type="Pfam" id="PF02687">
    <property type="entry name" value="FtsX"/>
    <property type="match status" value="2"/>
</dbReference>
<evidence type="ECO:0000256" key="4">
    <source>
        <dbReference type="ARBA" id="ARBA00022989"/>
    </source>
</evidence>
<feature type="transmembrane region" description="Helical" evidence="6">
    <location>
        <begin position="342"/>
        <end position="366"/>
    </location>
</feature>
<dbReference type="Proteomes" id="UP000193711">
    <property type="component" value="Unassembled WGS sequence"/>
</dbReference>
<feature type="transmembrane region" description="Helical" evidence="6">
    <location>
        <begin position="418"/>
        <end position="438"/>
    </location>
</feature>
<comment type="subcellular location">
    <subcellularLocation>
        <location evidence="1">Cell membrane</location>
        <topology evidence="1">Multi-pass membrane protein</topology>
    </subcellularLocation>
</comment>
<keyword evidence="3 6" id="KW-0812">Transmembrane</keyword>
<dbReference type="EMBL" id="FXBM01000003">
    <property type="protein sequence ID" value="SMH48308.1"/>
    <property type="molecule type" value="Genomic_DNA"/>
</dbReference>
<dbReference type="AlphaFoldDB" id="A0A1X7PC83"/>